<dbReference type="GO" id="GO:0016020">
    <property type="term" value="C:membrane"/>
    <property type="evidence" value="ECO:0007669"/>
    <property type="project" value="UniProtKB-SubCell"/>
</dbReference>
<protein>
    <recommendedName>
        <fullName evidence="7">Palmitoyltransferase</fullName>
        <ecNumber evidence="7">2.3.1.225</ecNumber>
    </recommendedName>
</protein>
<evidence type="ECO:0000313" key="9">
    <source>
        <dbReference type="EMBL" id="KAA3674817.1"/>
    </source>
</evidence>
<dbReference type="EC" id="2.3.1.225" evidence="7"/>
<keyword evidence="5 7" id="KW-0472">Membrane</keyword>
<feature type="domain" description="Palmitoyltransferase DHHC" evidence="8">
    <location>
        <begin position="144"/>
        <end position="217"/>
    </location>
</feature>
<keyword evidence="2 7" id="KW-0808">Transferase</keyword>
<evidence type="ECO:0000259" key="8">
    <source>
        <dbReference type="Pfam" id="PF01529"/>
    </source>
</evidence>
<sequence>MIIIYLFGCLCAGFVFTFRSNRYIHLVVFLLSRLKRILCTLFPASLRSHSVRLVDWLVFERHCVYQVVYVFLIIISHYLLIRDVITPLYRYSDSENHLFITLACLFCSGLCYIAVCVTDPGVISVGNIQVFSQIYSYDNVVYTPKECALCSHVIPARSRHCARCDQCVFRFEHHCVWTNCCIGGLNYAYFLLWITSLLALTVNDTWLIIRMLREHIQIIDCVLRPFRKLVYGKPITWIQVDKSSRWTILLLFR</sequence>
<dbReference type="AlphaFoldDB" id="A0A5J4NGX5"/>
<dbReference type="PANTHER" id="PTHR22883">
    <property type="entry name" value="ZINC FINGER DHHC DOMAIN CONTAINING PROTEIN"/>
    <property type="match status" value="1"/>
</dbReference>
<reference evidence="9 10" key="1">
    <citation type="journal article" date="2019" name="Gigascience">
        <title>Whole-genome sequence of the oriental lung fluke Paragonimus westermani.</title>
        <authorList>
            <person name="Oey H."/>
            <person name="Zakrzewski M."/>
            <person name="Narain K."/>
            <person name="Devi K.R."/>
            <person name="Agatsuma T."/>
            <person name="Nawaratna S."/>
            <person name="Gobert G.N."/>
            <person name="Jones M.K."/>
            <person name="Ragan M.A."/>
            <person name="McManus D.P."/>
            <person name="Krause L."/>
        </authorList>
    </citation>
    <scope>NUCLEOTIDE SEQUENCE [LARGE SCALE GENOMIC DNA]</scope>
    <source>
        <strain evidence="9 10">IND2009</strain>
    </source>
</reference>
<dbReference type="GO" id="GO:0019706">
    <property type="term" value="F:protein-cysteine S-palmitoyltransferase activity"/>
    <property type="evidence" value="ECO:0007669"/>
    <property type="project" value="UniProtKB-EC"/>
</dbReference>
<comment type="similarity">
    <text evidence="7">Belongs to the DHHC palmitoyltransferase family.</text>
</comment>
<gene>
    <name evidence="9" type="ORF">DEA37_0008762</name>
</gene>
<evidence type="ECO:0000256" key="1">
    <source>
        <dbReference type="ARBA" id="ARBA00004141"/>
    </source>
</evidence>
<comment type="catalytic activity">
    <reaction evidence="7">
        <text>L-cysteinyl-[protein] + hexadecanoyl-CoA = S-hexadecanoyl-L-cysteinyl-[protein] + CoA</text>
        <dbReference type="Rhea" id="RHEA:36683"/>
        <dbReference type="Rhea" id="RHEA-COMP:10131"/>
        <dbReference type="Rhea" id="RHEA-COMP:11032"/>
        <dbReference type="ChEBI" id="CHEBI:29950"/>
        <dbReference type="ChEBI" id="CHEBI:57287"/>
        <dbReference type="ChEBI" id="CHEBI:57379"/>
        <dbReference type="ChEBI" id="CHEBI:74151"/>
        <dbReference type="EC" id="2.3.1.225"/>
    </reaction>
</comment>
<feature type="transmembrane region" description="Helical" evidence="7">
    <location>
        <begin position="187"/>
        <end position="209"/>
    </location>
</feature>
<evidence type="ECO:0000256" key="7">
    <source>
        <dbReference type="RuleBase" id="RU079119"/>
    </source>
</evidence>
<proteinExistence type="inferred from homology"/>
<dbReference type="InterPro" id="IPR001594">
    <property type="entry name" value="Palmitoyltrfase_DHHC"/>
</dbReference>
<keyword evidence="6 7" id="KW-0012">Acyltransferase</keyword>
<dbReference type="Proteomes" id="UP000324629">
    <property type="component" value="Unassembled WGS sequence"/>
</dbReference>
<name>A0A5J4NGX5_9TREM</name>
<keyword evidence="3 7" id="KW-0812">Transmembrane</keyword>
<evidence type="ECO:0000256" key="4">
    <source>
        <dbReference type="ARBA" id="ARBA00022989"/>
    </source>
</evidence>
<evidence type="ECO:0000256" key="6">
    <source>
        <dbReference type="ARBA" id="ARBA00023315"/>
    </source>
</evidence>
<comment type="subcellular location">
    <subcellularLocation>
        <location evidence="1">Membrane</location>
        <topology evidence="1">Multi-pass membrane protein</topology>
    </subcellularLocation>
</comment>
<evidence type="ECO:0000256" key="2">
    <source>
        <dbReference type="ARBA" id="ARBA00022679"/>
    </source>
</evidence>
<dbReference type="GO" id="GO:0006612">
    <property type="term" value="P:protein targeting to membrane"/>
    <property type="evidence" value="ECO:0007669"/>
    <property type="project" value="TreeGrafter"/>
</dbReference>
<comment type="caution">
    <text evidence="9">The sequence shown here is derived from an EMBL/GenBank/DDBJ whole genome shotgun (WGS) entry which is preliminary data.</text>
</comment>
<keyword evidence="4 7" id="KW-1133">Transmembrane helix</keyword>
<comment type="domain">
    <text evidence="7">The DHHC domain is required for palmitoyltransferase activity.</text>
</comment>
<dbReference type="EMBL" id="QNGE01002896">
    <property type="protein sequence ID" value="KAA3674817.1"/>
    <property type="molecule type" value="Genomic_DNA"/>
</dbReference>
<dbReference type="InterPro" id="IPR039859">
    <property type="entry name" value="PFA4/ZDH16/20/ERF2-like"/>
</dbReference>
<organism evidence="9 10">
    <name type="scientific">Paragonimus westermani</name>
    <dbReference type="NCBI Taxonomy" id="34504"/>
    <lineage>
        <taxon>Eukaryota</taxon>
        <taxon>Metazoa</taxon>
        <taxon>Spiralia</taxon>
        <taxon>Lophotrochozoa</taxon>
        <taxon>Platyhelminthes</taxon>
        <taxon>Trematoda</taxon>
        <taxon>Digenea</taxon>
        <taxon>Plagiorchiida</taxon>
        <taxon>Troglotremata</taxon>
        <taxon>Troglotrematidae</taxon>
        <taxon>Paragonimus</taxon>
    </lineage>
</organism>
<dbReference type="PROSITE" id="PS50216">
    <property type="entry name" value="DHHC"/>
    <property type="match status" value="1"/>
</dbReference>
<accession>A0A5J4NGX5</accession>
<evidence type="ECO:0000313" key="10">
    <source>
        <dbReference type="Proteomes" id="UP000324629"/>
    </source>
</evidence>
<evidence type="ECO:0000256" key="3">
    <source>
        <dbReference type="ARBA" id="ARBA00022692"/>
    </source>
</evidence>
<dbReference type="GO" id="GO:0005783">
    <property type="term" value="C:endoplasmic reticulum"/>
    <property type="evidence" value="ECO:0007669"/>
    <property type="project" value="TreeGrafter"/>
</dbReference>
<dbReference type="Pfam" id="PF01529">
    <property type="entry name" value="DHHC"/>
    <property type="match status" value="1"/>
</dbReference>
<dbReference type="GO" id="GO:0005794">
    <property type="term" value="C:Golgi apparatus"/>
    <property type="evidence" value="ECO:0007669"/>
    <property type="project" value="TreeGrafter"/>
</dbReference>
<keyword evidence="10" id="KW-1185">Reference proteome</keyword>
<evidence type="ECO:0000256" key="5">
    <source>
        <dbReference type="ARBA" id="ARBA00023136"/>
    </source>
</evidence>
<feature type="transmembrane region" description="Helical" evidence="7">
    <location>
        <begin position="64"/>
        <end position="85"/>
    </location>
</feature>
<feature type="transmembrane region" description="Helical" evidence="7">
    <location>
        <begin position="97"/>
        <end position="115"/>
    </location>
</feature>